<keyword evidence="4 7" id="KW-1133">Transmembrane helix</keyword>
<comment type="subcellular location">
    <subcellularLocation>
        <location evidence="1">Membrane</location>
        <topology evidence="1">Multi-pass membrane protein</topology>
    </subcellularLocation>
</comment>
<accession>A0A9Q0LH02</accession>
<evidence type="ECO:0000313" key="10">
    <source>
        <dbReference type="Proteomes" id="UP001149090"/>
    </source>
</evidence>
<comment type="caution">
    <text evidence="9">The sequence shown here is derived from an EMBL/GenBank/DDBJ whole genome shotgun (WGS) entry which is preliminary data.</text>
</comment>
<evidence type="ECO:0000256" key="3">
    <source>
        <dbReference type="ARBA" id="ARBA00022692"/>
    </source>
</evidence>
<feature type="domain" description="Palmitoyltransferase DHHC" evidence="8">
    <location>
        <begin position="122"/>
        <end position="243"/>
    </location>
</feature>
<evidence type="ECO:0000259" key="8">
    <source>
        <dbReference type="Pfam" id="PF01529"/>
    </source>
</evidence>
<feature type="transmembrane region" description="Helical" evidence="7">
    <location>
        <begin position="20"/>
        <end position="44"/>
    </location>
</feature>
<keyword evidence="5 7" id="KW-0472">Membrane</keyword>
<evidence type="ECO:0000256" key="1">
    <source>
        <dbReference type="ARBA" id="ARBA00004141"/>
    </source>
</evidence>
<keyword evidence="6 7" id="KW-0012">Acyltransferase</keyword>
<dbReference type="PANTHER" id="PTHR12246">
    <property type="entry name" value="PALMITOYLTRANSFERASE ZDHHC16"/>
    <property type="match status" value="1"/>
</dbReference>
<gene>
    <name evidence="9" type="ORF">M0811_01541</name>
</gene>
<proteinExistence type="inferred from homology"/>
<dbReference type="OrthoDB" id="9909019at2759"/>
<dbReference type="InterPro" id="IPR039859">
    <property type="entry name" value="PFA4/ZDH16/20/ERF2-like"/>
</dbReference>
<dbReference type="AlphaFoldDB" id="A0A9Q0LH02"/>
<comment type="catalytic activity">
    <reaction evidence="7">
        <text>L-cysteinyl-[protein] + hexadecanoyl-CoA = S-hexadecanoyl-L-cysteinyl-[protein] + CoA</text>
        <dbReference type="Rhea" id="RHEA:36683"/>
        <dbReference type="Rhea" id="RHEA-COMP:10131"/>
        <dbReference type="Rhea" id="RHEA-COMP:11032"/>
        <dbReference type="ChEBI" id="CHEBI:29950"/>
        <dbReference type="ChEBI" id="CHEBI:57287"/>
        <dbReference type="ChEBI" id="CHEBI:57379"/>
        <dbReference type="ChEBI" id="CHEBI:74151"/>
        <dbReference type="EC" id="2.3.1.225"/>
    </reaction>
</comment>
<feature type="transmembrane region" description="Helical" evidence="7">
    <location>
        <begin position="206"/>
        <end position="232"/>
    </location>
</feature>
<evidence type="ECO:0000313" key="9">
    <source>
        <dbReference type="EMBL" id="KAJ5072526.1"/>
    </source>
</evidence>
<dbReference type="EMBL" id="JAPDFW010000081">
    <property type="protein sequence ID" value="KAJ5072526.1"/>
    <property type="molecule type" value="Genomic_DNA"/>
</dbReference>
<evidence type="ECO:0000256" key="7">
    <source>
        <dbReference type="RuleBase" id="RU079119"/>
    </source>
</evidence>
<sequence length="315" mass="36865">MNQKKQQEKLIFFDKAAFLLFKLFSLVLVLISFILIVVIIYFYFTFMLPMTASENIIIFTIQTTSAIWIIWGISYNYVKAVFTKPGYPPPNLITKEELKQLKKRYKLIKSNPHNSRALKKIPYCPICKNFKPERTHHDALSGKCVLRMDHFCPWINNTVGYKNHKFFILFMVYLILGCIYAAILSSSAFFFDIGLSDHPVDHQGPLIFVFITCLVVIIGVSFLVGFHFYLLLTNQTTIEFYQNQLPNPKSKKGKIRKFDLGKRKNFDQFFGTTNQYWFKFLFNFENPKGDGIHFIKAEKNLNYRYLNIGDSNVII</sequence>
<keyword evidence="3 7" id="KW-0812">Transmembrane</keyword>
<dbReference type="GO" id="GO:0019706">
    <property type="term" value="F:protein-cysteine S-palmitoyltransferase activity"/>
    <property type="evidence" value="ECO:0007669"/>
    <property type="project" value="UniProtKB-EC"/>
</dbReference>
<dbReference type="Proteomes" id="UP001149090">
    <property type="component" value="Unassembled WGS sequence"/>
</dbReference>
<dbReference type="InterPro" id="IPR001594">
    <property type="entry name" value="Palmitoyltrfase_DHHC"/>
</dbReference>
<feature type="transmembrane region" description="Helical" evidence="7">
    <location>
        <begin position="56"/>
        <end position="78"/>
    </location>
</feature>
<evidence type="ECO:0000256" key="2">
    <source>
        <dbReference type="ARBA" id="ARBA00022679"/>
    </source>
</evidence>
<name>A0A9Q0LH02_ANAIG</name>
<comment type="domain">
    <text evidence="7">The DHHC domain is required for palmitoyltransferase activity.</text>
</comment>
<evidence type="ECO:0000256" key="4">
    <source>
        <dbReference type="ARBA" id="ARBA00022989"/>
    </source>
</evidence>
<organism evidence="9 10">
    <name type="scientific">Anaeramoeba ignava</name>
    <name type="common">Anaerobic marine amoeba</name>
    <dbReference type="NCBI Taxonomy" id="1746090"/>
    <lineage>
        <taxon>Eukaryota</taxon>
        <taxon>Metamonada</taxon>
        <taxon>Anaeramoebidae</taxon>
        <taxon>Anaeramoeba</taxon>
    </lineage>
</organism>
<dbReference type="GO" id="GO:0016020">
    <property type="term" value="C:membrane"/>
    <property type="evidence" value="ECO:0007669"/>
    <property type="project" value="UniProtKB-SubCell"/>
</dbReference>
<reference evidence="9" key="1">
    <citation type="submission" date="2022-10" db="EMBL/GenBank/DDBJ databases">
        <title>Novel sulphate-reducing endosymbionts in the free-living metamonad Anaeramoeba.</title>
        <authorList>
            <person name="Jerlstrom-Hultqvist J."/>
            <person name="Cepicka I."/>
            <person name="Gallot-Lavallee L."/>
            <person name="Salas-Leiva D."/>
            <person name="Curtis B.A."/>
            <person name="Zahonova K."/>
            <person name="Pipaliya S."/>
            <person name="Dacks J."/>
            <person name="Roger A.J."/>
        </authorList>
    </citation>
    <scope>NUCLEOTIDE SEQUENCE</scope>
    <source>
        <strain evidence="9">BMAN</strain>
    </source>
</reference>
<dbReference type="Pfam" id="PF01529">
    <property type="entry name" value="DHHC"/>
    <property type="match status" value="1"/>
</dbReference>
<dbReference type="OMA" id="DTMLLYY"/>
<protein>
    <recommendedName>
        <fullName evidence="7">Palmitoyltransferase</fullName>
        <ecNumber evidence="7">2.3.1.225</ecNumber>
    </recommendedName>
</protein>
<evidence type="ECO:0000256" key="6">
    <source>
        <dbReference type="ARBA" id="ARBA00023315"/>
    </source>
</evidence>
<keyword evidence="2 7" id="KW-0808">Transferase</keyword>
<feature type="transmembrane region" description="Helical" evidence="7">
    <location>
        <begin position="166"/>
        <end position="191"/>
    </location>
</feature>
<evidence type="ECO:0000256" key="5">
    <source>
        <dbReference type="ARBA" id="ARBA00023136"/>
    </source>
</evidence>
<dbReference type="PROSITE" id="PS50216">
    <property type="entry name" value="DHHC"/>
    <property type="match status" value="1"/>
</dbReference>
<keyword evidence="10" id="KW-1185">Reference proteome</keyword>
<dbReference type="EC" id="2.3.1.225" evidence="7"/>
<comment type="similarity">
    <text evidence="7">Belongs to the DHHC palmitoyltransferase family.</text>
</comment>